<name>A0A2U9SBB4_9PROT</name>
<accession>A0A2U9SBB4</accession>
<reference evidence="3 4" key="1">
    <citation type="submission" date="2018-06" db="EMBL/GenBank/DDBJ databases">
        <title>Complete genome sequencing of Azospirillum sp. M2T2B2.</title>
        <authorList>
            <person name="Heo J."/>
            <person name="Kim S.-J."/>
            <person name="Kwon S.-W."/>
            <person name="Anandham R."/>
        </authorList>
    </citation>
    <scope>NUCLEOTIDE SEQUENCE [LARGE SCALE GENOMIC DNA]</scope>
    <source>
        <strain evidence="3 4">M2T2B2</strain>
        <plasmid evidence="3 4">unnamed1</plasmid>
    </source>
</reference>
<gene>
    <name evidence="3" type="ORF">DM194_12970</name>
</gene>
<dbReference type="RefSeq" id="WP_111068039.1">
    <property type="nucleotide sequence ID" value="NZ_CP029830.1"/>
</dbReference>
<dbReference type="Pfam" id="PF11202">
    <property type="entry name" value="StiP"/>
    <property type="match status" value="1"/>
</dbReference>
<keyword evidence="4" id="KW-1185">Reference proteome</keyword>
<dbReference type="Pfam" id="PF15608">
    <property type="entry name" value="PELOTA_1"/>
    <property type="match status" value="1"/>
</dbReference>
<dbReference type="KEGG" id="azm:DM194_12970"/>
<feature type="domain" description="Cysteine protease StiP N-terminal" evidence="1">
    <location>
        <begin position="10"/>
        <end position="252"/>
    </location>
</feature>
<sequence length="365" mass="39398">MSQECLGFSGSYDPADVTFLLKPVVMRFVDVAEKEVAIQSGRRHYSEMLAQETAPPSQYLAAFHEAFSQNRGRVGRDVARLAKALAGRPGGEIALVSLARAGTPIGVLLRRSLACLGRKVKHYSVSIIRDKGLDLIAMALILQRHDSGDVVFVDGWTGKGAIGSELVASLSADLPELVDAPFCVLSDLAGVATLAAGDEDYVIPSAILNGIISGLISRTIHSDELIGPSDFHGCMRLDGLAAEDMSRWYVDEQMKDVLACLESDEVLPASWGYGDREAAARVSAAFVEEMLQRTGAKDRNRVKPGIGEATRALLRRLPDRLFVRDPEGADVRHIMTLAAEKDVAVEVDPKLPYRACAIIRTVGAD</sequence>
<dbReference type="Proteomes" id="UP000249605">
    <property type="component" value="Plasmid unnamed1"/>
</dbReference>
<evidence type="ECO:0000313" key="3">
    <source>
        <dbReference type="EMBL" id="AWU95268.1"/>
    </source>
</evidence>
<dbReference type="InterPro" id="IPR011215">
    <property type="entry name" value="StiP_N"/>
</dbReference>
<dbReference type="InterPro" id="IPR028157">
    <property type="entry name" value="PELOTA_dom"/>
</dbReference>
<keyword evidence="3" id="KW-0614">Plasmid</keyword>
<dbReference type="EMBL" id="CP029830">
    <property type="protein sequence ID" value="AWU95268.1"/>
    <property type="molecule type" value="Genomic_DNA"/>
</dbReference>
<evidence type="ECO:0000259" key="2">
    <source>
        <dbReference type="Pfam" id="PF15608"/>
    </source>
</evidence>
<proteinExistence type="predicted"/>
<feature type="domain" description="PELOTA RNA-binding" evidence="2">
    <location>
        <begin position="283"/>
        <end position="360"/>
    </location>
</feature>
<dbReference type="OrthoDB" id="1663315at2"/>
<geneLocation type="plasmid" evidence="3 4">
    <name>unnamed1</name>
</geneLocation>
<dbReference type="InterPro" id="IPR048336">
    <property type="entry name" value="StiP-like"/>
</dbReference>
<dbReference type="AlphaFoldDB" id="A0A2U9SBB4"/>
<organism evidence="3 4">
    <name type="scientific">Azospirillum ramasamyi</name>
    <dbReference type="NCBI Taxonomy" id="682998"/>
    <lineage>
        <taxon>Bacteria</taxon>
        <taxon>Pseudomonadati</taxon>
        <taxon>Pseudomonadota</taxon>
        <taxon>Alphaproteobacteria</taxon>
        <taxon>Rhodospirillales</taxon>
        <taxon>Azospirillaceae</taxon>
        <taxon>Azospirillum</taxon>
    </lineage>
</organism>
<dbReference type="PIRSF" id="PIRSF020979">
    <property type="entry name" value="UCP020979"/>
    <property type="match status" value="1"/>
</dbReference>
<protein>
    <submittedName>
        <fullName evidence="3">Uncharacterized protein</fullName>
    </submittedName>
</protein>
<evidence type="ECO:0000259" key="1">
    <source>
        <dbReference type="Pfam" id="PF11202"/>
    </source>
</evidence>
<evidence type="ECO:0000313" key="4">
    <source>
        <dbReference type="Proteomes" id="UP000249605"/>
    </source>
</evidence>